<name>A0A2N3QN87_9BIFI</name>
<evidence type="ECO:0000313" key="1">
    <source>
        <dbReference type="EMBL" id="PKU93145.1"/>
    </source>
</evidence>
<protein>
    <submittedName>
        <fullName evidence="1">Uncharacterized protein</fullName>
    </submittedName>
</protein>
<dbReference type="RefSeq" id="WP_257467900.1">
    <property type="nucleotide sequence ID" value="NZ_PCHA01000038.1"/>
</dbReference>
<accession>A0A2N3QN87</accession>
<dbReference type="AlphaFoldDB" id="A0A2N3QN87"/>
<organism evidence="1 2">
    <name type="scientific">Bifidobacterium pseudolongum subsp. globosum</name>
    <dbReference type="NCBI Taxonomy" id="1690"/>
    <lineage>
        <taxon>Bacteria</taxon>
        <taxon>Bacillati</taxon>
        <taxon>Actinomycetota</taxon>
        <taxon>Actinomycetes</taxon>
        <taxon>Bifidobacteriales</taxon>
        <taxon>Bifidobacteriaceae</taxon>
        <taxon>Bifidobacterium</taxon>
    </lineage>
</organism>
<comment type="caution">
    <text evidence="1">The sequence shown here is derived from an EMBL/GenBank/DDBJ whole genome shotgun (WGS) entry which is preliminary data.</text>
</comment>
<reference evidence="1 2" key="1">
    <citation type="submission" date="2017-10" db="EMBL/GenBank/DDBJ databases">
        <title>Bifidobacterium genomics.</title>
        <authorList>
            <person name="Lugli G.A."/>
            <person name="Milani C."/>
            <person name="Mancabelli L."/>
        </authorList>
    </citation>
    <scope>NUCLEOTIDE SEQUENCE [LARGE SCALE GENOMIC DNA]</scope>
    <source>
        <strain evidence="1 2">1747B</strain>
    </source>
</reference>
<sequence>MAASPHDGYTLTLHIPVEWFSGTDTLQSERLRARRRKWVRDDARAEWKRLKRNKVAYKVERFVALIGVAAPEETALAFPSRAAETVKPIIDAGTDVGLWPDDDSTHRCSTIYFRSPDPAPAHHYALTIYILPVPSSPPTYQVEGALSMQLDAQWRKKQQRPDGYGGWVANFTVPHRMWLSSNYTDSDLKARANGQRRSDTWGRGDAFGQRVRTANDLKRLACEQWDRQRQWWTVKDPYIILAGIGYPPAVADADPDNCAESVNAIMDAGLRMKAWRGIDANHCRAVAFFRLPTRARTGTHDVALYTLPVPPGFQIAETVADSAIAAWGRHKAAGLR</sequence>
<dbReference type="Proteomes" id="UP000233722">
    <property type="component" value="Unassembled WGS sequence"/>
</dbReference>
<dbReference type="EMBL" id="PCHA01000038">
    <property type="protein sequence ID" value="PKU93145.1"/>
    <property type="molecule type" value="Genomic_DNA"/>
</dbReference>
<gene>
    <name evidence="1" type="ORF">CQR45_1815</name>
</gene>
<proteinExistence type="predicted"/>
<evidence type="ECO:0000313" key="2">
    <source>
        <dbReference type="Proteomes" id="UP000233722"/>
    </source>
</evidence>